<dbReference type="EMBL" id="WOWK01000081">
    <property type="protein sequence ID" value="KAF0320633.1"/>
    <property type="molecule type" value="Genomic_DNA"/>
</dbReference>
<dbReference type="Proteomes" id="UP000434172">
    <property type="component" value="Unassembled WGS sequence"/>
</dbReference>
<dbReference type="OrthoDB" id="284184at2759"/>
<dbReference type="Pfam" id="PF00561">
    <property type="entry name" value="Abhydrolase_1"/>
    <property type="match status" value="1"/>
</dbReference>
<dbReference type="PANTHER" id="PTHR24148">
    <property type="entry name" value="ANKYRIN REPEAT DOMAIN-CONTAINING PROTEIN 39 HOMOLOG-RELATED"/>
    <property type="match status" value="1"/>
</dbReference>
<keyword evidence="3" id="KW-0378">Hydrolase</keyword>
<comment type="caution">
    <text evidence="3">The sequence shown here is derived from an EMBL/GenBank/DDBJ whole genome shotgun (WGS) entry which is preliminary data.</text>
</comment>
<feature type="domain" description="AB hydrolase-1" evidence="1">
    <location>
        <begin position="31"/>
        <end position="313"/>
    </location>
</feature>
<dbReference type="InterPro" id="IPR010730">
    <property type="entry name" value="HET"/>
</dbReference>
<evidence type="ECO:0000313" key="3">
    <source>
        <dbReference type="EMBL" id="KAF0320633.1"/>
    </source>
</evidence>
<evidence type="ECO:0000313" key="4">
    <source>
        <dbReference type="Proteomes" id="UP000434172"/>
    </source>
</evidence>
<dbReference type="SUPFAM" id="SSF53474">
    <property type="entry name" value="alpha/beta-Hydrolases"/>
    <property type="match status" value="1"/>
</dbReference>
<gene>
    <name evidence="3" type="ORF">GQ607_012214</name>
</gene>
<evidence type="ECO:0000259" key="2">
    <source>
        <dbReference type="Pfam" id="PF06985"/>
    </source>
</evidence>
<accession>A0A8H3ZIN1</accession>
<dbReference type="PANTHER" id="PTHR24148:SF73">
    <property type="entry name" value="HET DOMAIN PROTEIN (AFU_ORTHOLOGUE AFUA_8G01020)"/>
    <property type="match status" value="1"/>
</dbReference>
<feature type="domain" description="Heterokaryon incompatibility" evidence="2">
    <location>
        <begin position="390"/>
        <end position="563"/>
    </location>
</feature>
<dbReference type="GO" id="GO:0016787">
    <property type="term" value="F:hydrolase activity"/>
    <property type="evidence" value="ECO:0007669"/>
    <property type="project" value="UniProtKB-KW"/>
</dbReference>
<keyword evidence="4" id="KW-1185">Reference proteome</keyword>
<dbReference type="InterPro" id="IPR029058">
    <property type="entry name" value="AB_hydrolase_fold"/>
</dbReference>
<dbReference type="AlphaFoldDB" id="A0A8H3ZIN1"/>
<dbReference type="Gene3D" id="3.40.50.1820">
    <property type="entry name" value="alpha/beta hydrolase"/>
    <property type="match status" value="1"/>
</dbReference>
<evidence type="ECO:0000259" key="1">
    <source>
        <dbReference type="Pfam" id="PF00561"/>
    </source>
</evidence>
<dbReference type="InterPro" id="IPR000073">
    <property type="entry name" value="AB_hydrolase_1"/>
</dbReference>
<reference evidence="3 4" key="1">
    <citation type="submission" date="2019-12" db="EMBL/GenBank/DDBJ databases">
        <title>A genome sequence resource for the geographically widespread anthracnose pathogen Colletotrichum asianum.</title>
        <authorList>
            <person name="Meng Y."/>
        </authorList>
    </citation>
    <scope>NUCLEOTIDE SEQUENCE [LARGE SCALE GENOMIC DNA]</scope>
    <source>
        <strain evidence="3 4">ICMP 18580</strain>
    </source>
</reference>
<protein>
    <submittedName>
        <fullName evidence="3">Putative epoxide hydrolase</fullName>
    </submittedName>
</protein>
<sequence length="580" mass="64326">MDLSQLTQKTLRVSRGFTYTYYTSPPQNSKPTLALFHGWPDSAKLWAGLINDHLLPRGYGVLALDCLGYGGSSKPTDPKAYGWQHMTADIVEILDAENLDQVISLGHDWGSALAQRLYNFHPARVSALVMVNVTYVPPTGDFDLDTVNNITRQVFGAGLFEYWHLFAADDGPGLMNRNLEAVYSAAFGDPASWLETFTSPGGMRRWVTEGKTQPTLPYATAEHKADFMERLGKEPGFEAPQCWYKSMVSKVQNEADKLIAKDAVAVKVPVLYWGGEQDAVCRPAGLQPSIEAGLLPHLKAVTREGGHWALLETPAVFGQDVLAWLGETFAEGDKPAPVANQTAGRFPYRPLSPLENEIRLIEVDPLHKIDLQSPVRCRLKHASLYTNPNYIALSYAWGDPTATRAIILDERNVQVTENLESALRHVASSFGNEEEPGPTLWVDAICIDQRNESERTQQVAQMGAIFNTATRTMIWLGPADEHSDLAIETLHTLGRRGVRLHDYVPSWTNFPFSDTPSTRRVIRTQKMLDGILADLSRGGSTELAAVSSLFGRPWFRRVWVIQERVLSSDTFVCCGGAEIV</sequence>
<proteinExistence type="predicted"/>
<name>A0A8H3ZIN1_9PEZI</name>
<dbReference type="Pfam" id="PF06985">
    <property type="entry name" value="HET"/>
    <property type="match status" value="1"/>
</dbReference>
<dbReference type="InterPro" id="IPR000639">
    <property type="entry name" value="Epox_hydrolase-like"/>
</dbReference>
<dbReference type="InterPro" id="IPR052895">
    <property type="entry name" value="HetReg/Transcr_Mod"/>
</dbReference>
<organism evidence="3 4">
    <name type="scientific">Colletotrichum asianum</name>
    <dbReference type="NCBI Taxonomy" id="702518"/>
    <lineage>
        <taxon>Eukaryota</taxon>
        <taxon>Fungi</taxon>
        <taxon>Dikarya</taxon>
        <taxon>Ascomycota</taxon>
        <taxon>Pezizomycotina</taxon>
        <taxon>Sordariomycetes</taxon>
        <taxon>Hypocreomycetidae</taxon>
        <taxon>Glomerellales</taxon>
        <taxon>Glomerellaceae</taxon>
        <taxon>Colletotrichum</taxon>
        <taxon>Colletotrichum gloeosporioides species complex</taxon>
    </lineage>
</organism>
<dbReference type="PRINTS" id="PR00412">
    <property type="entry name" value="EPOXHYDRLASE"/>
</dbReference>